<comment type="caution">
    <text evidence="1">The sequence shown here is derived from an EMBL/GenBank/DDBJ whole genome shotgun (WGS) entry which is preliminary data.</text>
</comment>
<organism evidence="1 2">
    <name type="scientific">Burkholderia vietnamiensis</name>
    <dbReference type="NCBI Taxonomy" id="60552"/>
    <lineage>
        <taxon>Bacteria</taxon>
        <taxon>Pseudomonadati</taxon>
        <taxon>Pseudomonadota</taxon>
        <taxon>Betaproteobacteria</taxon>
        <taxon>Burkholderiales</taxon>
        <taxon>Burkholderiaceae</taxon>
        <taxon>Burkholderia</taxon>
        <taxon>Burkholderia cepacia complex</taxon>
    </lineage>
</organism>
<dbReference type="EMBL" id="JAUJRV010000005">
    <property type="protein sequence ID" value="MDN7795108.1"/>
    <property type="molecule type" value="Genomic_DNA"/>
</dbReference>
<gene>
    <name evidence="1" type="ORF">QZM33_09090</name>
</gene>
<sequence length="83" mass="9439">MLDFEGLRRKVLSQLSNPTIALKQLRFRSIDVVGQRGRGRFHEDSLRLPTARKRQLTMVCSALGGCAESTDYRQSKLSSDNDR</sequence>
<proteinExistence type="predicted"/>
<dbReference type="AlphaFoldDB" id="A0AAW7T2Q8"/>
<evidence type="ECO:0000313" key="1">
    <source>
        <dbReference type="EMBL" id="MDN7795108.1"/>
    </source>
</evidence>
<reference evidence="1" key="1">
    <citation type="submission" date="2023-07" db="EMBL/GenBank/DDBJ databases">
        <title>A collection of bacterial strains from the Burkholderia cepacia Research Laboratory and Repository.</title>
        <authorList>
            <person name="Lipuma J."/>
            <person name="Spilker T."/>
            <person name="Caverly L."/>
        </authorList>
    </citation>
    <scope>NUCLEOTIDE SEQUENCE</scope>
    <source>
        <strain evidence="1">AU44268</strain>
    </source>
</reference>
<dbReference type="Proteomes" id="UP001171620">
    <property type="component" value="Unassembled WGS sequence"/>
</dbReference>
<evidence type="ECO:0000313" key="2">
    <source>
        <dbReference type="Proteomes" id="UP001171620"/>
    </source>
</evidence>
<protein>
    <submittedName>
        <fullName evidence="1">Uncharacterized protein</fullName>
    </submittedName>
</protein>
<accession>A0AAW7T2Q8</accession>
<dbReference type="RefSeq" id="WP_232356048.1">
    <property type="nucleotide sequence ID" value="NZ_JAEDWX010000012.1"/>
</dbReference>
<name>A0AAW7T2Q8_BURVI</name>